<comment type="catalytic activity">
    <reaction evidence="4">
        <text>O-phospho-L-seryl-[protein] + H2O = L-seryl-[protein] + phosphate</text>
        <dbReference type="Rhea" id="RHEA:20629"/>
        <dbReference type="Rhea" id="RHEA-COMP:9863"/>
        <dbReference type="Rhea" id="RHEA-COMP:11604"/>
        <dbReference type="ChEBI" id="CHEBI:15377"/>
        <dbReference type="ChEBI" id="CHEBI:29999"/>
        <dbReference type="ChEBI" id="CHEBI:43474"/>
        <dbReference type="ChEBI" id="CHEBI:83421"/>
        <dbReference type="EC" id="3.1.3.16"/>
    </reaction>
</comment>
<protein>
    <recommendedName>
        <fullName evidence="1">protein-serine/threonine phosphatase</fullName>
        <ecNumber evidence="1">3.1.3.16</ecNumber>
    </recommendedName>
</protein>
<comment type="caution">
    <text evidence="7">The sequence shown here is derived from an EMBL/GenBank/DDBJ whole genome shotgun (WGS) entry which is preliminary data.</text>
</comment>
<dbReference type="Gene3D" id="3.60.40.10">
    <property type="entry name" value="PPM-type phosphatase domain"/>
    <property type="match status" value="1"/>
</dbReference>
<evidence type="ECO:0000313" key="7">
    <source>
        <dbReference type="EMBL" id="MQL80778.1"/>
    </source>
</evidence>
<evidence type="ECO:0000313" key="8">
    <source>
        <dbReference type="Proteomes" id="UP000652761"/>
    </source>
</evidence>
<reference evidence="7" key="1">
    <citation type="submission" date="2017-07" db="EMBL/GenBank/DDBJ databases">
        <title>Taro Niue Genome Assembly and Annotation.</title>
        <authorList>
            <person name="Atibalentja N."/>
            <person name="Keating K."/>
            <person name="Fields C.J."/>
        </authorList>
    </citation>
    <scope>NUCLEOTIDE SEQUENCE</scope>
    <source>
        <strain evidence="7">Niue_2</strain>
        <tissue evidence="7">Leaf</tissue>
    </source>
</reference>
<evidence type="ECO:0000256" key="4">
    <source>
        <dbReference type="ARBA" id="ARBA00047761"/>
    </source>
</evidence>
<gene>
    <name evidence="7" type="ORF">Taro_013227</name>
</gene>
<evidence type="ECO:0000259" key="6">
    <source>
        <dbReference type="PROSITE" id="PS51746"/>
    </source>
</evidence>
<evidence type="ECO:0000256" key="3">
    <source>
        <dbReference type="ARBA" id="ARBA00022912"/>
    </source>
</evidence>
<dbReference type="OrthoDB" id="10264738at2759"/>
<name>A0A843UB02_COLES</name>
<dbReference type="PROSITE" id="PS51746">
    <property type="entry name" value="PPM_2"/>
    <property type="match status" value="1"/>
</dbReference>
<dbReference type="AlphaFoldDB" id="A0A843UB02"/>
<evidence type="ECO:0000256" key="1">
    <source>
        <dbReference type="ARBA" id="ARBA00013081"/>
    </source>
</evidence>
<dbReference type="Proteomes" id="UP000652761">
    <property type="component" value="Unassembled WGS sequence"/>
</dbReference>
<keyword evidence="8" id="KW-1185">Reference proteome</keyword>
<keyword evidence="2" id="KW-0378">Hydrolase</keyword>
<comment type="catalytic activity">
    <reaction evidence="5">
        <text>O-phospho-L-threonyl-[protein] + H2O = L-threonyl-[protein] + phosphate</text>
        <dbReference type="Rhea" id="RHEA:47004"/>
        <dbReference type="Rhea" id="RHEA-COMP:11060"/>
        <dbReference type="Rhea" id="RHEA-COMP:11605"/>
        <dbReference type="ChEBI" id="CHEBI:15377"/>
        <dbReference type="ChEBI" id="CHEBI:30013"/>
        <dbReference type="ChEBI" id="CHEBI:43474"/>
        <dbReference type="ChEBI" id="CHEBI:61977"/>
        <dbReference type="EC" id="3.1.3.16"/>
    </reaction>
</comment>
<dbReference type="GO" id="GO:0004722">
    <property type="term" value="F:protein serine/threonine phosphatase activity"/>
    <property type="evidence" value="ECO:0007669"/>
    <property type="project" value="UniProtKB-EC"/>
</dbReference>
<evidence type="ECO:0000256" key="5">
    <source>
        <dbReference type="ARBA" id="ARBA00048336"/>
    </source>
</evidence>
<sequence>MGHLSNMLKGLVRSVAIGRGRTSACSGTNDAREAADAMAKDAKRNDMILRSSGAMGEVGSSGCFVSAFSRRGEKGVNQDCSIVWKEFGGQEDTIFCGIFDGHGPWGHLVAKMVRECLPQSLLCSWQETLVLNSLDLDLDLVSNKKLSQCDIWKQSCIRTCDAVDRELKEYRRLDSFYSGTTALTVVKQMKPSA</sequence>
<dbReference type="SUPFAM" id="SSF81606">
    <property type="entry name" value="PP2C-like"/>
    <property type="match status" value="1"/>
</dbReference>
<evidence type="ECO:0000256" key="2">
    <source>
        <dbReference type="ARBA" id="ARBA00022801"/>
    </source>
</evidence>
<dbReference type="PANTHER" id="PTHR47992">
    <property type="entry name" value="PROTEIN PHOSPHATASE"/>
    <property type="match status" value="1"/>
</dbReference>
<feature type="domain" description="PPM-type phosphatase" evidence="6">
    <location>
        <begin position="64"/>
        <end position="193"/>
    </location>
</feature>
<dbReference type="EC" id="3.1.3.16" evidence="1"/>
<dbReference type="InterPro" id="IPR036457">
    <property type="entry name" value="PPM-type-like_dom_sf"/>
</dbReference>
<organism evidence="7 8">
    <name type="scientific">Colocasia esculenta</name>
    <name type="common">Wild taro</name>
    <name type="synonym">Arum esculentum</name>
    <dbReference type="NCBI Taxonomy" id="4460"/>
    <lineage>
        <taxon>Eukaryota</taxon>
        <taxon>Viridiplantae</taxon>
        <taxon>Streptophyta</taxon>
        <taxon>Embryophyta</taxon>
        <taxon>Tracheophyta</taxon>
        <taxon>Spermatophyta</taxon>
        <taxon>Magnoliopsida</taxon>
        <taxon>Liliopsida</taxon>
        <taxon>Araceae</taxon>
        <taxon>Aroideae</taxon>
        <taxon>Colocasieae</taxon>
        <taxon>Colocasia</taxon>
    </lineage>
</organism>
<dbReference type="InterPro" id="IPR001932">
    <property type="entry name" value="PPM-type_phosphatase-like_dom"/>
</dbReference>
<proteinExistence type="predicted"/>
<keyword evidence="3" id="KW-0904">Protein phosphatase</keyword>
<dbReference type="EMBL" id="NMUH01000524">
    <property type="protein sequence ID" value="MQL80778.1"/>
    <property type="molecule type" value="Genomic_DNA"/>
</dbReference>
<dbReference type="InterPro" id="IPR015655">
    <property type="entry name" value="PP2C"/>
</dbReference>
<accession>A0A843UB02</accession>